<evidence type="ECO:0000313" key="1">
    <source>
        <dbReference type="EMBL" id="ANM44959.1"/>
    </source>
</evidence>
<name>A0A192Y4Y2_9CAUD</name>
<accession>A0A192Y4Y2</accession>
<gene>
    <name evidence="1" type="ORF">KTN4_201</name>
</gene>
<dbReference type="SMR" id="A0A192Y4Y2"/>
<reference evidence="1 2" key="1">
    <citation type="journal article" date="2016" name="Sci. Rep.">
        <title>A proposed integrated approach for the preclinical evaluation of phage therapy in Pseudomonas infections.</title>
        <authorList>
            <person name="Danis-Wlodarczyk K."/>
            <person name="Vandenheuvel D."/>
            <person name="Jang H.B."/>
            <person name="Briers Y."/>
            <person name="Olszak T."/>
            <person name="Arabski M."/>
            <person name="Wasik S."/>
            <person name="Drabik M."/>
            <person name="Higgins G."/>
            <person name="Tyrrell J."/>
            <person name="Harvey B.J."/>
            <person name="Noben J.P."/>
            <person name="Lavigne R."/>
            <person name="Drulis-Kawa Z."/>
        </authorList>
    </citation>
    <scope>NUCLEOTIDE SEQUENCE [LARGE SCALE GENOMIC DNA]</scope>
</reference>
<dbReference type="Gene3D" id="2.60.200.60">
    <property type="match status" value="1"/>
</dbReference>
<sequence length="88" mass="8800">MPGIAVCNMDSAGGVILPGPNVKCFYKGQPFAVIGCAVAGHGRTPHDSARMIQGSVKMAIAGIPVCLQGSMASCGHTATGRPNLTCGS</sequence>
<dbReference type="Proteomes" id="UP000224336">
    <property type="component" value="Segment"/>
</dbReference>
<dbReference type="EMBL" id="KU521356">
    <property type="protein sequence ID" value="ANM44959.1"/>
    <property type="molecule type" value="Genomic_DNA"/>
</dbReference>
<organism evidence="1 2">
    <name type="scientific">Pseudomonas phage KTN4</name>
    <dbReference type="NCBI Taxonomy" id="1862701"/>
    <lineage>
        <taxon>Viruses</taxon>
        <taxon>Duplodnaviria</taxon>
        <taxon>Heunggongvirae</taxon>
        <taxon>Uroviricota</taxon>
        <taxon>Caudoviricetes</taxon>
        <taxon>Chimalliviridae</taxon>
        <taxon>Phikzvirus</taxon>
        <taxon>Phikzvirus phiKZ</taxon>
    </lineage>
</organism>
<protein>
    <submittedName>
        <fullName evidence="1">Uncharacterized protein</fullName>
    </submittedName>
</protein>
<evidence type="ECO:0000313" key="2">
    <source>
        <dbReference type="Proteomes" id="UP000224336"/>
    </source>
</evidence>
<proteinExistence type="predicted"/>